<evidence type="ECO:0000256" key="9">
    <source>
        <dbReference type="ARBA" id="ARBA00022771"/>
    </source>
</evidence>
<feature type="compositionally biased region" description="Acidic residues" evidence="14">
    <location>
        <begin position="191"/>
        <end position="213"/>
    </location>
</feature>
<organism evidence="16 17">
    <name type="scientific">Macacine alphaherpesvirus 3</name>
    <dbReference type="NCBI Taxonomy" id="2845555"/>
    <lineage>
        <taxon>Viruses</taxon>
        <taxon>Duplodnaviria</taxon>
        <taxon>Heunggongvirae</taxon>
        <taxon>Peploviricota</taxon>
        <taxon>Herviviricetes</taxon>
        <taxon>Herpesvirales</taxon>
        <taxon>Orthoherpesviridae</taxon>
        <taxon>Alphaherpesvirinae</taxon>
        <taxon>Simplexvirus</taxon>
        <taxon>Simplexvirus macacinealpha3</taxon>
    </lineage>
</organism>
<evidence type="ECO:0000313" key="17">
    <source>
        <dbReference type="Proteomes" id="UP000679841"/>
    </source>
</evidence>
<protein>
    <recommendedName>
        <fullName evidence="2">RING-type E3 ubiquitin transferase</fullName>
        <ecNumber evidence="2">2.3.2.27</ecNumber>
    </recommendedName>
</protein>
<dbReference type="GO" id="GO:0039648">
    <property type="term" value="P:symbiont-mediated perturbation of host ubiquitin-like protein modification"/>
    <property type="evidence" value="ECO:0007669"/>
    <property type="project" value="UniProtKB-KW"/>
</dbReference>
<evidence type="ECO:0000256" key="12">
    <source>
        <dbReference type="ARBA" id="ARBA00023163"/>
    </source>
</evidence>
<feature type="region of interest" description="Disordered" evidence="14">
    <location>
        <begin position="35"/>
        <end position="67"/>
    </location>
</feature>
<feature type="compositionally biased region" description="Low complexity" evidence="14">
    <location>
        <begin position="399"/>
        <end position="423"/>
    </location>
</feature>
<evidence type="ECO:0000259" key="15">
    <source>
        <dbReference type="PROSITE" id="PS50089"/>
    </source>
</evidence>
<accession>A0A1X9WFW6</accession>
<dbReference type="EMBL" id="KY628970">
    <property type="protein sequence ID" value="ARS01845.1"/>
    <property type="molecule type" value="Genomic_DNA"/>
</dbReference>
<dbReference type="PANTHER" id="PTHR46077">
    <property type="entry name" value="E3 UBIQUITIN-PROTEIN LIGASE TOPORS"/>
    <property type="match status" value="1"/>
</dbReference>
<evidence type="ECO:0000256" key="6">
    <source>
        <dbReference type="ARBA" id="ARBA00022679"/>
    </source>
</evidence>
<sequence length="679" mass="68995">MEPSRGRGAPARPAAQQAAEDALADEDLVLLSRYYFPDTDSDDDGDDPDGRPQPPAASPPPPAPAPPPEVCAVCTERIDDAQLCNTFPCLHCFCIPCLKTWLPLRNSCPLCNAVVAYLIVGVQPNGSYSTIPVVNDPRTRREAEEAVRAGTAVDFIWAGRPGEPAPPSVTLGGRTVRALSPPTRMGHPVTDSEDGEDSEDSDADADSDEDDNLADPTFHPAPARAPRGGGGGGPPGPRVATRGGGRGGAGRGGAGAARPAPAEGSPIVIGDSPPASPRRPSAAAPPVVPVAPRPRPAAEPPAPAPGAAPRQPAHRPQVQSQTQTQTQTQARARARTQARAQAALAQALVQALGRPAVPLGPRDPPAAQAQPRPAAPPDTQARARAQPPAPPQAPPPPLCAVVAAAASARKRPASASEAAPAARGPKRPSLPPPPGGPGPCPRPAPARAPAPAAAPPPPRPLAAPAAPPPPRPLAAPAAPPPPRPLAAPAAPPPPRPLAAPAAPPPPPAAPPPPPVETREGSSLGPRPAEQGPRKCVRKTRHVDAGGAPAAPGPTRYLPISGVSSVVAMAPYLNKTVTGDCLPVLDMETGGIGAYVVLVGRGCNLARAVADAAPDWARRTRLPEAAPGRVSPPEYPADPAHGLWMTPVGGMLFDRGTLLGGRSFYSLDSRHPWTSEPGGP</sequence>
<feature type="region of interest" description="Disordered" evidence="14">
    <location>
        <begin position="158"/>
        <end position="343"/>
    </location>
</feature>
<dbReference type="GO" id="GO:0061630">
    <property type="term" value="F:ubiquitin protein ligase activity"/>
    <property type="evidence" value="ECO:0007669"/>
    <property type="project" value="UniProtKB-EC"/>
</dbReference>
<dbReference type="Gene3D" id="3.30.40.10">
    <property type="entry name" value="Zinc/RING finger domain, C3HC4 (zinc finger)"/>
    <property type="match status" value="1"/>
</dbReference>
<dbReference type="KEGG" id="vg:80535215"/>
<feature type="compositionally biased region" description="Pro residues" evidence="14">
    <location>
        <begin position="428"/>
        <end position="515"/>
    </location>
</feature>
<keyword evidence="5" id="KW-1130">Modulation of host ubiquitin pathway by virus</keyword>
<feature type="compositionally biased region" description="Low complexity" evidence="14">
    <location>
        <begin position="1"/>
        <end position="21"/>
    </location>
</feature>
<gene>
    <name evidence="16" type="primary">RL2</name>
</gene>
<proteinExistence type="predicted"/>
<keyword evidence="16" id="KW-0436">Ligase</keyword>
<evidence type="ECO:0000256" key="11">
    <source>
        <dbReference type="ARBA" id="ARBA00023015"/>
    </source>
</evidence>
<feature type="compositionally biased region" description="Low complexity" evidence="14">
    <location>
        <begin position="307"/>
        <end position="343"/>
    </location>
</feature>
<evidence type="ECO:0000256" key="10">
    <source>
        <dbReference type="ARBA" id="ARBA00022833"/>
    </source>
</evidence>
<feature type="compositionally biased region" description="Pro residues" evidence="14">
    <location>
        <begin position="286"/>
        <end position="306"/>
    </location>
</feature>
<dbReference type="GO" id="GO:0008270">
    <property type="term" value="F:zinc ion binding"/>
    <property type="evidence" value="ECO:0007669"/>
    <property type="project" value="UniProtKB-KW"/>
</dbReference>
<feature type="compositionally biased region" description="Pro residues" evidence="14">
    <location>
        <begin position="387"/>
        <end position="398"/>
    </location>
</feature>
<dbReference type="EC" id="2.3.2.27" evidence="2"/>
<dbReference type="InterPro" id="IPR018957">
    <property type="entry name" value="Znf_C3HC4_RING-type"/>
</dbReference>
<dbReference type="SUPFAM" id="SSF57850">
    <property type="entry name" value="RING/U-box"/>
    <property type="match status" value="1"/>
</dbReference>
<keyword evidence="7" id="KW-1128">Modulation of host ubiquitin pathway by viral E3 ligase</keyword>
<dbReference type="SMART" id="SM00184">
    <property type="entry name" value="RING"/>
    <property type="match status" value="1"/>
</dbReference>
<comment type="catalytic activity">
    <reaction evidence="1">
        <text>S-ubiquitinyl-[E2 ubiquitin-conjugating enzyme]-L-cysteine + [acceptor protein]-L-lysine = [E2 ubiquitin-conjugating enzyme]-L-cysteine + N(6)-ubiquitinyl-[acceptor protein]-L-lysine.</text>
        <dbReference type="EC" id="2.3.2.27"/>
    </reaction>
</comment>
<evidence type="ECO:0000256" key="2">
    <source>
        <dbReference type="ARBA" id="ARBA00012483"/>
    </source>
</evidence>
<feature type="compositionally biased region" description="Low complexity" evidence="14">
    <location>
        <begin position="365"/>
        <end position="386"/>
    </location>
</feature>
<keyword evidence="6" id="KW-0808">Transferase</keyword>
<name>A0A1X9WFW6_9ALPH</name>
<reference evidence="16 17" key="1">
    <citation type="journal article" date="2017" name="Virology">
        <title>Genome sequence variation among isolates of monkey B virus (Macacine alphaherpesvirus 1) from captive macaques.</title>
        <authorList>
            <person name="Eberle R."/>
            <person name="Maxwell L.K."/>
            <person name="Nicholson S."/>
            <person name="Black D."/>
            <person name="Jones-Engel L."/>
        </authorList>
    </citation>
    <scope>NUCLEOTIDE SEQUENCE [LARGE SCALE GENOMIC DNA]</scope>
    <source>
        <strain evidence="16">KQ</strain>
    </source>
</reference>
<feature type="region of interest" description="Disordered" evidence="14">
    <location>
        <begin position="355"/>
        <end position="556"/>
    </location>
</feature>
<keyword evidence="17" id="KW-1185">Reference proteome</keyword>
<keyword evidence="10" id="KW-0862">Zinc</keyword>
<dbReference type="PROSITE" id="PS50089">
    <property type="entry name" value="ZF_RING_2"/>
    <property type="match status" value="1"/>
</dbReference>
<feature type="compositionally biased region" description="Gly residues" evidence="14">
    <location>
        <begin position="242"/>
        <end position="255"/>
    </location>
</feature>
<evidence type="ECO:0000256" key="8">
    <source>
        <dbReference type="ARBA" id="ARBA00022723"/>
    </source>
</evidence>
<evidence type="ECO:0000256" key="7">
    <source>
        <dbReference type="ARBA" id="ARBA00022711"/>
    </source>
</evidence>
<dbReference type="GO" id="GO:0016874">
    <property type="term" value="F:ligase activity"/>
    <property type="evidence" value="ECO:0007669"/>
    <property type="project" value="UniProtKB-KW"/>
</dbReference>
<dbReference type="GO" id="GO:0000209">
    <property type="term" value="P:protein polyubiquitination"/>
    <property type="evidence" value="ECO:0007669"/>
    <property type="project" value="TreeGrafter"/>
</dbReference>
<keyword evidence="8" id="KW-0479">Metal-binding</keyword>
<keyword evidence="12" id="KW-0804">Transcription</keyword>
<evidence type="ECO:0000256" key="1">
    <source>
        <dbReference type="ARBA" id="ARBA00000900"/>
    </source>
</evidence>
<keyword evidence="4" id="KW-0945">Host-virus interaction</keyword>
<dbReference type="Pfam" id="PF00097">
    <property type="entry name" value="zf-C3HC4"/>
    <property type="match status" value="1"/>
</dbReference>
<dbReference type="GO" id="GO:0006513">
    <property type="term" value="P:protein monoubiquitination"/>
    <property type="evidence" value="ECO:0007669"/>
    <property type="project" value="TreeGrafter"/>
</dbReference>
<keyword evidence="9 13" id="KW-0863">Zinc-finger</keyword>
<evidence type="ECO:0000256" key="13">
    <source>
        <dbReference type="PROSITE-ProRule" id="PRU00175"/>
    </source>
</evidence>
<evidence type="ECO:0000256" key="5">
    <source>
        <dbReference type="ARBA" id="ARBA00022662"/>
    </source>
</evidence>
<dbReference type="InterPro" id="IPR017907">
    <property type="entry name" value="Znf_RING_CS"/>
</dbReference>
<dbReference type="KEGG" id="vg:80535210"/>
<keyword evidence="3" id="KW-0678">Repressor</keyword>
<evidence type="ECO:0000256" key="4">
    <source>
        <dbReference type="ARBA" id="ARBA00022581"/>
    </source>
</evidence>
<evidence type="ECO:0000256" key="3">
    <source>
        <dbReference type="ARBA" id="ARBA00022491"/>
    </source>
</evidence>
<feature type="region of interest" description="Disordered" evidence="14">
    <location>
        <begin position="1"/>
        <end position="22"/>
    </location>
</feature>
<evidence type="ECO:0000313" key="16">
    <source>
        <dbReference type="EMBL" id="ARS01845.1"/>
    </source>
</evidence>
<dbReference type="Proteomes" id="UP000679841">
    <property type="component" value="Segment"/>
</dbReference>
<dbReference type="InterPro" id="IPR001841">
    <property type="entry name" value="Znf_RING"/>
</dbReference>
<feature type="domain" description="RING-type" evidence="15">
    <location>
        <begin position="71"/>
        <end position="112"/>
    </location>
</feature>
<evidence type="ECO:0000256" key="14">
    <source>
        <dbReference type="SAM" id="MobiDB-lite"/>
    </source>
</evidence>
<dbReference type="PANTHER" id="PTHR46077:SF1">
    <property type="entry name" value="TOP1 BINDING ARGININE_SERINE RICH PROTEIN, E3 UBIQUITIN LIGASE"/>
    <property type="match status" value="1"/>
</dbReference>
<dbReference type="EMBL" id="KY628970">
    <property type="protein sequence ID" value="ARS01786.1"/>
    <property type="molecule type" value="Genomic_DNA"/>
</dbReference>
<dbReference type="PROSITE" id="PS00518">
    <property type="entry name" value="ZF_RING_1"/>
    <property type="match status" value="1"/>
</dbReference>
<feature type="compositionally biased region" description="Pro residues" evidence="14">
    <location>
        <begin position="51"/>
        <end position="67"/>
    </location>
</feature>
<keyword evidence="11" id="KW-0805">Transcription regulation</keyword>
<feature type="compositionally biased region" description="Low complexity" evidence="14">
    <location>
        <begin position="544"/>
        <end position="553"/>
    </location>
</feature>
<dbReference type="InterPro" id="IPR013083">
    <property type="entry name" value="Znf_RING/FYVE/PHD"/>
</dbReference>